<evidence type="ECO:0000313" key="2">
    <source>
        <dbReference type="EMBL" id="SNZ03406.1"/>
    </source>
</evidence>
<dbReference type="Proteomes" id="UP000219453">
    <property type="component" value="Unassembled WGS sequence"/>
</dbReference>
<evidence type="ECO:0000256" key="1">
    <source>
        <dbReference type="SAM" id="MobiDB-lite"/>
    </source>
</evidence>
<gene>
    <name evidence="2" type="ORF">SAMN06269185_0268</name>
</gene>
<feature type="region of interest" description="Disordered" evidence="1">
    <location>
        <begin position="128"/>
        <end position="177"/>
    </location>
</feature>
<feature type="compositionally biased region" description="Acidic residues" evidence="1">
    <location>
        <begin position="134"/>
        <end position="146"/>
    </location>
</feature>
<accession>A0A285N5Y1</accession>
<proteinExistence type="predicted"/>
<feature type="compositionally biased region" description="Basic and acidic residues" evidence="1">
    <location>
        <begin position="147"/>
        <end position="162"/>
    </location>
</feature>
<dbReference type="EMBL" id="OBEJ01000001">
    <property type="protein sequence ID" value="SNZ03406.1"/>
    <property type="molecule type" value="Genomic_DNA"/>
</dbReference>
<organism evidence="2 3">
    <name type="scientific">Natronoarchaeum philippinense</name>
    <dbReference type="NCBI Taxonomy" id="558529"/>
    <lineage>
        <taxon>Archaea</taxon>
        <taxon>Methanobacteriati</taxon>
        <taxon>Methanobacteriota</taxon>
        <taxon>Stenosarchaea group</taxon>
        <taxon>Halobacteria</taxon>
        <taxon>Halobacteriales</taxon>
        <taxon>Natronoarchaeaceae</taxon>
    </lineage>
</organism>
<dbReference type="AlphaFoldDB" id="A0A285N5Y1"/>
<dbReference type="RefSeq" id="WP_097007321.1">
    <property type="nucleotide sequence ID" value="NZ_OBEJ01000001.1"/>
</dbReference>
<name>A0A285N5Y1_NATPI</name>
<dbReference type="Pfam" id="PF26419">
    <property type="entry name" value="DUF8114"/>
    <property type="match status" value="1"/>
</dbReference>
<keyword evidence="3" id="KW-1185">Reference proteome</keyword>
<sequence length="177" mass="20625">MGKISIGLRGWRFDEEEVFTEEGELRPLEELSEDTRKRLVRLQDIADSICDGCWLIHGDENPGECNPAEAVYGEPVSEVILCAEHEQDLIYWFREEGGDRYIGDEEFRDAFHEWFLDGGRAPEDYEGIEHVETDPDDLPEPPEIDDEARKERWETTDRKEMRDEELDLSQEYPGGDD</sequence>
<dbReference type="InterPro" id="IPR058427">
    <property type="entry name" value="DUF8114"/>
</dbReference>
<feature type="compositionally biased region" description="Acidic residues" evidence="1">
    <location>
        <begin position="163"/>
        <end position="177"/>
    </location>
</feature>
<reference evidence="3" key="1">
    <citation type="submission" date="2017-09" db="EMBL/GenBank/DDBJ databases">
        <authorList>
            <person name="Varghese N."/>
            <person name="Submissions S."/>
        </authorList>
    </citation>
    <scope>NUCLEOTIDE SEQUENCE [LARGE SCALE GENOMIC DNA]</scope>
    <source>
        <strain evidence="3">DSM 27208</strain>
    </source>
</reference>
<evidence type="ECO:0000313" key="3">
    <source>
        <dbReference type="Proteomes" id="UP000219453"/>
    </source>
</evidence>
<dbReference type="OrthoDB" id="341007at2157"/>
<protein>
    <submittedName>
        <fullName evidence="2">Uncharacterized protein</fullName>
    </submittedName>
</protein>